<dbReference type="NCBIfam" id="TIGR03354">
    <property type="entry name" value="VI_FHA"/>
    <property type="match status" value="1"/>
</dbReference>
<feature type="compositionally biased region" description="Pro residues" evidence="1">
    <location>
        <begin position="209"/>
        <end position="224"/>
    </location>
</feature>
<dbReference type="Gene3D" id="2.60.200.20">
    <property type="match status" value="1"/>
</dbReference>
<dbReference type="InterPro" id="IPR046883">
    <property type="entry name" value="T6SS_FHA_C"/>
</dbReference>
<evidence type="ECO:0000313" key="3">
    <source>
        <dbReference type="EMBL" id="TBW36596.1"/>
    </source>
</evidence>
<dbReference type="InterPro" id="IPR017735">
    <property type="entry name" value="T6SS_FHA"/>
</dbReference>
<feature type="compositionally biased region" description="Low complexity" evidence="1">
    <location>
        <begin position="293"/>
        <end position="303"/>
    </location>
</feature>
<evidence type="ECO:0000256" key="1">
    <source>
        <dbReference type="SAM" id="MobiDB-lite"/>
    </source>
</evidence>
<feature type="compositionally biased region" description="Pro residues" evidence="1">
    <location>
        <begin position="255"/>
        <end position="292"/>
    </location>
</feature>
<dbReference type="AlphaFoldDB" id="A0A4Q9VM11"/>
<feature type="region of interest" description="Disordered" evidence="1">
    <location>
        <begin position="126"/>
        <end position="155"/>
    </location>
</feature>
<reference evidence="3 4" key="1">
    <citation type="submission" date="2019-02" db="EMBL/GenBank/DDBJ databases">
        <title>Siculibacillus lacustris gen. nov., sp. nov., a new rosette-forming bacterium isolated from a freshwater crater lake (Lake St. Ana, Romania).</title>
        <authorList>
            <person name="Felfoldi T."/>
            <person name="Marton Z."/>
            <person name="Szabo A."/>
            <person name="Mentes A."/>
            <person name="Boka K."/>
            <person name="Marialigeti K."/>
            <person name="Mathe I."/>
            <person name="Koncz M."/>
            <person name="Schumann P."/>
            <person name="Toth E."/>
        </authorList>
    </citation>
    <scope>NUCLEOTIDE SEQUENCE [LARGE SCALE GENOMIC DNA]</scope>
    <source>
        <strain evidence="3 4">SA-279</strain>
    </source>
</reference>
<dbReference type="Proteomes" id="UP000292781">
    <property type="component" value="Unassembled WGS sequence"/>
</dbReference>
<gene>
    <name evidence="3" type="primary">tagH</name>
    <name evidence="3" type="ORF">EYW49_13435</name>
</gene>
<accession>A0A4Q9VM11</accession>
<evidence type="ECO:0000313" key="4">
    <source>
        <dbReference type="Proteomes" id="UP000292781"/>
    </source>
</evidence>
<protein>
    <submittedName>
        <fullName evidence="3">Type VI secretion system-associated FHA domain protein TagH</fullName>
    </submittedName>
</protein>
<name>A0A4Q9VM11_9HYPH</name>
<dbReference type="SUPFAM" id="SSF49879">
    <property type="entry name" value="SMAD/FHA domain"/>
    <property type="match status" value="1"/>
</dbReference>
<dbReference type="Pfam" id="PF00498">
    <property type="entry name" value="FHA"/>
    <property type="match status" value="1"/>
</dbReference>
<dbReference type="CDD" id="cd00060">
    <property type="entry name" value="FHA"/>
    <property type="match status" value="1"/>
</dbReference>
<dbReference type="EMBL" id="SJFN01000019">
    <property type="protein sequence ID" value="TBW36596.1"/>
    <property type="molecule type" value="Genomic_DNA"/>
</dbReference>
<sequence length="497" mass="53372">MTLQREFPLRFGDVGRMALTLRIENETSLPDGGPLSIRLTGRRGIDIGRDPYLDWTLPDTTRFISGKHCEVRWVDGSYMLTDVSTNGTFVNGSDRRMQGPHRLANGDRLLIGNYIVVAEIDDPGGQVAPTPQLRNAASGDFWDAEGAAPPGKRSDLIHRNERPVQADFLDWAADLPSVNAAPIPAPRGPSPFDAPGRGGADDAWSGPAAAPPPMAVPVPAPARPSVPAGVFDEAPPPAARPIWADSAPTGEWAAAPPPAPASAPEFAPPPAPAPTPEFAPPPPPPPAPPVAAPAPRGAAPASTDALAALAEGAGVSPDVFLRRDPDEVLRDVGAMTRIVVEQMMALLAARSETKRAFRSGEHTMIGATHNNPLKFSPTVDDALRLIFGPRLRSYMDGKEALEESFQDLSNHQLRTFAAMQQSLKMLMEDLDPAAIEHATEGDRGVASLIGSRKSRLWDQFVARWQAKTLRNEDGMVGLFMRYFSDCYDRLGASMKKK</sequence>
<keyword evidence="4" id="KW-1185">Reference proteome</keyword>
<dbReference type="SMART" id="SM00240">
    <property type="entry name" value="FHA"/>
    <property type="match status" value="1"/>
</dbReference>
<dbReference type="InterPro" id="IPR008984">
    <property type="entry name" value="SMAD_FHA_dom_sf"/>
</dbReference>
<organism evidence="3 4">
    <name type="scientific">Siculibacillus lacustris</name>
    <dbReference type="NCBI Taxonomy" id="1549641"/>
    <lineage>
        <taxon>Bacteria</taxon>
        <taxon>Pseudomonadati</taxon>
        <taxon>Pseudomonadota</taxon>
        <taxon>Alphaproteobacteria</taxon>
        <taxon>Hyphomicrobiales</taxon>
        <taxon>Ancalomicrobiaceae</taxon>
        <taxon>Siculibacillus</taxon>
    </lineage>
</organism>
<dbReference type="Pfam" id="PF20232">
    <property type="entry name" value="T6SS_FHA_C"/>
    <property type="match status" value="1"/>
</dbReference>
<evidence type="ECO:0000259" key="2">
    <source>
        <dbReference type="PROSITE" id="PS50006"/>
    </source>
</evidence>
<dbReference type="InterPro" id="IPR000253">
    <property type="entry name" value="FHA_dom"/>
</dbReference>
<dbReference type="OrthoDB" id="273564at2"/>
<comment type="caution">
    <text evidence="3">The sequence shown here is derived from an EMBL/GenBank/DDBJ whole genome shotgun (WGS) entry which is preliminary data.</text>
</comment>
<proteinExistence type="predicted"/>
<feature type="region of interest" description="Disordered" evidence="1">
    <location>
        <begin position="180"/>
        <end position="303"/>
    </location>
</feature>
<feature type="domain" description="FHA" evidence="2">
    <location>
        <begin position="45"/>
        <end position="95"/>
    </location>
</feature>
<dbReference type="PROSITE" id="PS50006">
    <property type="entry name" value="FHA_DOMAIN"/>
    <property type="match status" value="1"/>
</dbReference>